<dbReference type="AlphaFoldDB" id="A0A4Y8KNE4"/>
<keyword evidence="2" id="KW-0238">DNA-binding</keyword>
<proteinExistence type="predicted"/>
<organism evidence="2 3">
    <name type="scientific">Cryobacterium psychrophilum</name>
    <dbReference type="NCBI Taxonomy" id="41988"/>
    <lineage>
        <taxon>Bacteria</taxon>
        <taxon>Bacillati</taxon>
        <taxon>Actinomycetota</taxon>
        <taxon>Actinomycetes</taxon>
        <taxon>Micrococcales</taxon>
        <taxon>Microbacteriaceae</taxon>
        <taxon>Cryobacterium</taxon>
    </lineage>
</organism>
<evidence type="ECO:0000259" key="1">
    <source>
        <dbReference type="Pfam" id="PF12728"/>
    </source>
</evidence>
<dbReference type="GO" id="GO:0003677">
    <property type="term" value="F:DNA binding"/>
    <property type="evidence" value="ECO:0007669"/>
    <property type="project" value="UniProtKB-KW"/>
</dbReference>
<accession>A0A4Y8KNE4</accession>
<keyword evidence="3" id="KW-1185">Reference proteome</keyword>
<evidence type="ECO:0000313" key="3">
    <source>
        <dbReference type="Proteomes" id="UP000298218"/>
    </source>
</evidence>
<dbReference type="RefSeq" id="WP_134174611.1">
    <property type="nucleotide sequence ID" value="NZ_SODI01000001.1"/>
</dbReference>
<dbReference type="OrthoDB" id="5121496at2"/>
<name>A0A4Y8KNE4_9MICO</name>
<feature type="domain" description="Helix-turn-helix" evidence="1">
    <location>
        <begin position="1"/>
        <end position="45"/>
    </location>
</feature>
<dbReference type="Proteomes" id="UP000298218">
    <property type="component" value="Unassembled WGS sequence"/>
</dbReference>
<dbReference type="Pfam" id="PF12728">
    <property type="entry name" value="HTH_17"/>
    <property type="match status" value="1"/>
</dbReference>
<dbReference type="EMBL" id="SOHQ01000027">
    <property type="protein sequence ID" value="TFD78855.1"/>
    <property type="molecule type" value="Genomic_DNA"/>
</dbReference>
<comment type="caution">
    <text evidence="2">The sequence shown here is derived from an EMBL/GenBank/DDBJ whole genome shotgun (WGS) entry which is preliminary data.</text>
</comment>
<sequence length="220" mass="24363">MLSVKEYAARQGISVGRVHQLIRTGKIHADKIGSSWVIDEAELRRQAPLSRPLSMTNSWSLIALLSGIEPENIDATARWRLEFKCIALTRTATPDLLLSGWLRERAPVRALHANPDDLADLRTDARVVLSGISDDRAGLSSEHEVEAYVDPEVAKELIREYLLVEVKNAKSAKNANVWLHLARVQADADGRAPLGLVLADLADHAGPRESQRVKEMLSNR</sequence>
<protein>
    <submittedName>
        <fullName evidence="2">DNA-binding protein</fullName>
    </submittedName>
</protein>
<evidence type="ECO:0000313" key="2">
    <source>
        <dbReference type="EMBL" id="TFD78855.1"/>
    </source>
</evidence>
<dbReference type="InterPro" id="IPR041657">
    <property type="entry name" value="HTH_17"/>
</dbReference>
<reference evidence="2 3" key="1">
    <citation type="submission" date="2019-03" db="EMBL/GenBank/DDBJ databases">
        <title>Genomics of glacier-inhabiting Cryobacterium strains.</title>
        <authorList>
            <person name="Liu Q."/>
            <person name="Xin Y.-H."/>
        </authorList>
    </citation>
    <scope>NUCLEOTIDE SEQUENCE [LARGE SCALE GENOMIC DNA]</scope>
    <source>
        <strain evidence="2 3">CGMCC 1.4292</strain>
    </source>
</reference>
<gene>
    <name evidence="2" type="ORF">E3T53_08690</name>
</gene>